<evidence type="ECO:0000313" key="2">
    <source>
        <dbReference type="Proteomes" id="UP000760860"/>
    </source>
</evidence>
<comment type="caution">
    <text evidence="1">The sequence shown here is derived from an EMBL/GenBank/DDBJ whole genome shotgun (WGS) entry which is preliminary data.</text>
</comment>
<name>A0A8T1I013_9STRA</name>
<accession>A0A8T1I013</accession>
<evidence type="ECO:0000313" key="1">
    <source>
        <dbReference type="EMBL" id="KAG3218545.1"/>
    </source>
</evidence>
<reference evidence="1" key="1">
    <citation type="submission" date="2018-05" db="EMBL/GenBank/DDBJ databases">
        <title>Effector identification in a new, highly contiguous assembly of the strawberry crown rot pathogen Phytophthora cactorum.</title>
        <authorList>
            <person name="Armitage A.D."/>
            <person name="Nellist C.F."/>
            <person name="Bates H."/>
            <person name="Vickerstaff R.J."/>
            <person name="Harrison R.J."/>
        </authorList>
    </citation>
    <scope>NUCLEOTIDE SEQUENCE</scope>
    <source>
        <strain evidence="1">P421</strain>
    </source>
</reference>
<dbReference type="AlphaFoldDB" id="A0A8T1I013"/>
<organism evidence="1 2">
    <name type="scientific">Phytophthora cactorum</name>
    <dbReference type="NCBI Taxonomy" id="29920"/>
    <lineage>
        <taxon>Eukaryota</taxon>
        <taxon>Sar</taxon>
        <taxon>Stramenopiles</taxon>
        <taxon>Oomycota</taxon>
        <taxon>Peronosporomycetes</taxon>
        <taxon>Peronosporales</taxon>
        <taxon>Peronosporaceae</taxon>
        <taxon>Phytophthora</taxon>
    </lineage>
</organism>
<dbReference type="EMBL" id="RCMV01000357">
    <property type="protein sequence ID" value="KAG3218545.1"/>
    <property type="molecule type" value="Genomic_DNA"/>
</dbReference>
<sequence length="69" mass="8226">MLLPRELKTVFLLEFILRIGQIDLQRTIELPLPQHAPPKDPFYEEINKSSHLATRSASERCAWRRFIFF</sequence>
<dbReference type="Proteomes" id="UP000760860">
    <property type="component" value="Unassembled WGS sequence"/>
</dbReference>
<gene>
    <name evidence="1" type="ORF">PC129_g10650</name>
</gene>
<proteinExistence type="predicted"/>
<protein>
    <submittedName>
        <fullName evidence="1">Uncharacterized protein</fullName>
    </submittedName>
</protein>